<keyword evidence="1" id="KW-0812">Transmembrane</keyword>
<proteinExistence type="predicted"/>
<evidence type="ECO:0000313" key="2">
    <source>
        <dbReference type="EMBL" id="RKS71045.1"/>
    </source>
</evidence>
<evidence type="ECO:0000256" key="1">
    <source>
        <dbReference type="SAM" id="Phobius"/>
    </source>
</evidence>
<gene>
    <name evidence="2" type="ORF">BZB76_5527</name>
</gene>
<name>A0A495QGP2_9ACTN</name>
<evidence type="ECO:0008006" key="4">
    <source>
        <dbReference type="Google" id="ProtNLM"/>
    </source>
</evidence>
<sequence length="473" mass="49449">MTIANLYETVPSAGDLRRRIRSSKPRNSLTATLSLLLERALYLAVLGGLVWEVVHDGLERIDQGGGGTSSPSETSVIHLTSAVVAVLCVALLARTLLAFGPLYTGAASRTWLLSTPIDRGRLLAVHFAAVVTSGTVACAAIGIAFLLTAGLTAPFVPWLVLWSSIGTIETCLCVLAQAEPRSMRRLQRVLGIVAYLLAAIAVAIPILQPGYLLTELERAGTTTFTTCAIVSVIVAALAIHTAHRSLDGLTRASVSTGTELATATQVSVLSLDFTFFSSIVLERRARMTVRVRPAPIRGGRPAALVRADLARVLRMPTGLFIWAALMPVPYAAHVIGLTTLLPALHLVTAFLAVDRLAGGLRIIARSPAIRRALGGSDRSLLLAHLVVPAAGATVWSSVTAALVPGVSALTAALSAVGAVLVTYRIATKRPTDYGGSLIDFGAFGPTPISLLLQLARGPALLAVLALVQTTLTG</sequence>
<evidence type="ECO:0000313" key="3">
    <source>
        <dbReference type="Proteomes" id="UP000274601"/>
    </source>
</evidence>
<keyword evidence="3" id="KW-1185">Reference proteome</keyword>
<accession>A0A495QGP2</accession>
<feature type="transmembrane region" description="Helical" evidence="1">
    <location>
        <begin position="123"/>
        <end position="149"/>
    </location>
</feature>
<organism evidence="2 3">
    <name type="scientific">Actinomadura pelletieri DSM 43383</name>
    <dbReference type="NCBI Taxonomy" id="1120940"/>
    <lineage>
        <taxon>Bacteria</taxon>
        <taxon>Bacillati</taxon>
        <taxon>Actinomycetota</taxon>
        <taxon>Actinomycetes</taxon>
        <taxon>Streptosporangiales</taxon>
        <taxon>Thermomonosporaceae</taxon>
        <taxon>Actinomadura</taxon>
    </lineage>
</organism>
<dbReference type="OrthoDB" id="3381192at2"/>
<dbReference type="EMBL" id="RBWU01000006">
    <property type="protein sequence ID" value="RKS71045.1"/>
    <property type="molecule type" value="Genomic_DNA"/>
</dbReference>
<protein>
    <recommendedName>
        <fullName evidence="4">ABC-2 type transport system permease protein</fullName>
    </recommendedName>
</protein>
<feature type="transmembrane region" description="Helical" evidence="1">
    <location>
        <begin position="155"/>
        <end position="176"/>
    </location>
</feature>
<feature type="transmembrane region" description="Helical" evidence="1">
    <location>
        <begin position="76"/>
        <end position="102"/>
    </location>
</feature>
<dbReference type="Proteomes" id="UP000274601">
    <property type="component" value="Unassembled WGS sequence"/>
</dbReference>
<feature type="transmembrane region" description="Helical" evidence="1">
    <location>
        <begin position="28"/>
        <end position="51"/>
    </location>
</feature>
<reference evidence="2 3" key="1">
    <citation type="submission" date="2018-10" db="EMBL/GenBank/DDBJ databases">
        <title>Genomic Encyclopedia of Archaeal and Bacterial Type Strains, Phase II (KMG-II): from individual species to whole genera.</title>
        <authorList>
            <person name="Goeker M."/>
        </authorList>
    </citation>
    <scope>NUCLEOTIDE SEQUENCE [LARGE SCALE GENOMIC DNA]</scope>
    <source>
        <strain evidence="2 3">DSM 43383</strain>
    </source>
</reference>
<dbReference type="InterPro" id="IPR046264">
    <property type="entry name" value="DUF6297"/>
</dbReference>
<dbReference type="AlphaFoldDB" id="A0A495QGP2"/>
<keyword evidence="1" id="KW-0472">Membrane</keyword>
<feature type="transmembrane region" description="Helical" evidence="1">
    <location>
        <begin position="219"/>
        <end position="239"/>
    </location>
</feature>
<feature type="transmembrane region" description="Helical" evidence="1">
    <location>
        <begin position="408"/>
        <end position="426"/>
    </location>
</feature>
<dbReference type="RefSeq" id="WP_121437252.1">
    <property type="nucleotide sequence ID" value="NZ_RBWU01000006.1"/>
</dbReference>
<keyword evidence="1" id="KW-1133">Transmembrane helix</keyword>
<feature type="transmembrane region" description="Helical" evidence="1">
    <location>
        <begin position="330"/>
        <end position="353"/>
    </location>
</feature>
<feature type="transmembrane region" description="Helical" evidence="1">
    <location>
        <begin position="188"/>
        <end position="207"/>
    </location>
</feature>
<comment type="caution">
    <text evidence="2">The sequence shown here is derived from an EMBL/GenBank/DDBJ whole genome shotgun (WGS) entry which is preliminary data.</text>
</comment>
<dbReference type="Pfam" id="PF19814">
    <property type="entry name" value="DUF6297"/>
    <property type="match status" value="1"/>
</dbReference>